<keyword evidence="3" id="KW-1185">Reference proteome</keyword>
<proteinExistence type="predicted"/>
<accession>A0ABR1J423</accession>
<dbReference type="EMBL" id="JBANRG010000035">
    <property type="protein sequence ID" value="KAK7449798.1"/>
    <property type="molecule type" value="Genomic_DNA"/>
</dbReference>
<reference evidence="2 3" key="1">
    <citation type="submission" date="2024-01" db="EMBL/GenBank/DDBJ databases">
        <title>A draft genome for the cacao thread blight pathogen Marasmiellus scandens.</title>
        <authorList>
            <person name="Baruah I.K."/>
            <person name="Leung J."/>
            <person name="Bukari Y."/>
            <person name="Amoako-Attah I."/>
            <person name="Meinhardt L.W."/>
            <person name="Bailey B.A."/>
            <person name="Cohen S.P."/>
        </authorList>
    </citation>
    <scope>NUCLEOTIDE SEQUENCE [LARGE SCALE GENOMIC DNA]</scope>
    <source>
        <strain evidence="2 3">GH-19</strain>
    </source>
</reference>
<name>A0ABR1J423_9AGAR</name>
<evidence type="ECO:0000313" key="2">
    <source>
        <dbReference type="EMBL" id="KAK7449798.1"/>
    </source>
</evidence>
<evidence type="ECO:0000259" key="1">
    <source>
        <dbReference type="PROSITE" id="PS50181"/>
    </source>
</evidence>
<feature type="domain" description="F-box" evidence="1">
    <location>
        <begin position="56"/>
        <end position="101"/>
    </location>
</feature>
<gene>
    <name evidence="2" type="ORF">VKT23_013274</name>
</gene>
<dbReference type="SUPFAM" id="SSF81383">
    <property type="entry name" value="F-box domain"/>
    <property type="match status" value="1"/>
</dbReference>
<dbReference type="Gene3D" id="1.20.1280.50">
    <property type="match status" value="1"/>
</dbReference>
<comment type="caution">
    <text evidence="2">The sequence shown here is derived from an EMBL/GenBank/DDBJ whole genome shotgun (WGS) entry which is preliminary data.</text>
</comment>
<dbReference type="InterPro" id="IPR036047">
    <property type="entry name" value="F-box-like_dom_sf"/>
</dbReference>
<dbReference type="SMART" id="SM00256">
    <property type="entry name" value="FBOX"/>
    <property type="match status" value="1"/>
</dbReference>
<dbReference type="Proteomes" id="UP001498398">
    <property type="component" value="Unassembled WGS sequence"/>
</dbReference>
<organism evidence="2 3">
    <name type="scientific">Marasmiellus scandens</name>
    <dbReference type="NCBI Taxonomy" id="2682957"/>
    <lineage>
        <taxon>Eukaryota</taxon>
        <taxon>Fungi</taxon>
        <taxon>Dikarya</taxon>
        <taxon>Basidiomycota</taxon>
        <taxon>Agaricomycotina</taxon>
        <taxon>Agaricomycetes</taxon>
        <taxon>Agaricomycetidae</taxon>
        <taxon>Agaricales</taxon>
        <taxon>Marasmiineae</taxon>
        <taxon>Omphalotaceae</taxon>
        <taxon>Marasmiellus</taxon>
    </lineage>
</organism>
<dbReference type="InterPro" id="IPR001810">
    <property type="entry name" value="F-box_dom"/>
</dbReference>
<dbReference type="PROSITE" id="PS50181">
    <property type="entry name" value="FBOX"/>
    <property type="match status" value="1"/>
</dbReference>
<dbReference type="InterPro" id="IPR032675">
    <property type="entry name" value="LRR_dom_sf"/>
</dbReference>
<dbReference type="SUPFAM" id="SSF52047">
    <property type="entry name" value="RNI-like"/>
    <property type="match status" value="1"/>
</dbReference>
<evidence type="ECO:0000313" key="3">
    <source>
        <dbReference type="Proteomes" id="UP001498398"/>
    </source>
</evidence>
<protein>
    <recommendedName>
        <fullName evidence="1">F-box domain-containing protein</fullName>
    </recommendedName>
</protein>
<sequence length="467" mass="53840">MKNSFKHLTRGAARTRAAARSLLCTLSPHLEITNFFKRLTRGTTRTRPTIPIDPEPYQEPKLPFELILLILEDLSVPELQACALVCRAWRYPSQKHLFSTLRLLDIFLGGKLQTFGARCIKWQDRLEESPHLATYLSRLHISSVMLREKSDLVLARNIAPKLSHLQSLHIWGGRLGEQEAVWYKEFVAYLKPSIRSLWLFRSYTWDQEILSMPGITSLSVHHPGVCKWDTSTPAAPPILGNLKRLELSGFEDCSSLLDFFISPSFDFANLRHLELDFGWRTSQPMSPPFVSFLDKMPTLMDTLVISLPPALRYDDEPDQFSFLPDLITRKPLSRFQHLQRVAITVSEASPRGLAMGRELLHTLDIPELRELSIALSFHSETVSLEKIVALGESSEWKVLDDYFSDRDRFRCLERFEVTKIPDHALEEVQNPDYVARFRDMVPFVEEQMPVLSERRMLYFVVATKPFI</sequence>
<dbReference type="Gene3D" id="3.80.10.10">
    <property type="entry name" value="Ribonuclease Inhibitor"/>
    <property type="match status" value="1"/>
</dbReference>
<dbReference type="Pfam" id="PF12937">
    <property type="entry name" value="F-box-like"/>
    <property type="match status" value="1"/>
</dbReference>